<reference evidence="5 6" key="1">
    <citation type="journal article" date="2013" name="Genome Announc.">
        <title>Draft Genome Sequence of the Cellulolytic, Mesophilic, Anaerobic Bacterium Clostridium termitidis Strain CT1112 (DSM 5398).</title>
        <authorList>
            <person name="Lal S."/>
            <person name="Ramachandran U."/>
            <person name="Zhang X."/>
            <person name="Munir R."/>
            <person name="Sparling R."/>
            <person name="Levin D.B."/>
        </authorList>
    </citation>
    <scope>NUCLEOTIDE SEQUENCE [LARGE SCALE GENOMIC DNA]</scope>
    <source>
        <strain evidence="5 6">CT1112</strain>
    </source>
</reference>
<dbReference type="InterPro" id="IPR025110">
    <property type="entry name" value="AMP-bd_C"/>
</dbReference>
<dbReference type="SUPFAM" id="SSF56801">
    <property type="entry name" value="Acetyl-CoA synthetase-like"/>
    <property type="match status" value="1"/>
</dbReference>
<dbReference type="CDD" id="cd04433">
    <property type="entry name" value="AFD_class_I"/>
    <property type="match status" value="1"/>
</dbReference>
<dbReference type="InterPro" id="IPR020845">
    <property type="entry name" value="AMP-binding_CS"/>
</dbReference>
<dbReference type="Gene3D" id="3.40.50.12780">
    <property type="entry name" value="N-terminal domain of ligase-like"/>
    <property type="match status" value="1"/>
</dbReference>
<name>S0FGJ0_RUMCE</name>
<dbReference type="Proteomes" id="UP000014155">
    <property type="component" value="Unassembled WGS sequence"/>
</dbReference>
<accession>S0FGJ0</accession>
<evidence type="ECO:0000256" key="1">
    <source>
        <dbReference type="ARBA" id="ARBA00006432"/>
    </source>
</evidence>
<dbReference type="STRING" id="1195236.CTER_3680"/>
<evidence type="ECO:0000313" key="6">
    <source>
        <dbReference type="Proteomes" id="UP000014155"/>
    </source>
</evidence>
<dbReference type="AlphaFoldDB" id="S0FGJ0"/>
<keyword evidence="2 5" id="KW-0436">Ligase</keyword>
<sequence>MEKRDYSPWNMFCGSCEKYGDNTLLIYNDNKYTYSEIYRKVLEFCGLFEKWDFTIGGVYLPNCTEFLTGMLALNRMKKVFVSLSYQLKGETLTELINYTDVELLITDAKGFAALRDGMAAMNIRIVLVLQENGSFIINKYENKKFRDLPGISEDTFGICFTSGSTSRPKGIVLSNSAITGNALAVAEHLGFSSEERTIIPRSLAQASPISGDVLMAISRGGGIILLNNVFHPAIFLKAVQEYRATNFYIVRTMLLQILEYSQLKNYDLSSVRRILIGGMVNPLTIYQRTAAAFPGVRVFNAYGTSEASARVTFGEHEDVVSLPCVIGKPMRGCGIRIYREDGTEAAVGETGELYITSDYMMDGYYKSAELTGEVLGPKGFRVRDLGYRDEEGRFFVLSRNDDMIMQGGSRAYPIDIEEVLLKNPAVKEAAVIGVDDERLGQKIVALVVLKEQCQAEVKDIYKWCVAQLEDRKVPKEIYIIPEIPRNVIGKISKKDIKDLYPLLTMYNTFLSG</sequence>
<dbReference type="InterPro" id="IPR000873">
    <property type="entry name" value="AMP-dep_synth/lig_dom"/>
</dbReference>
<dbReference type="EMBL" id="AORV01000052">
    <property type="protein sequence ID" value="EMS70595.1"/>
    <property type="molecule type" value="Genomic_DNA"/>
</dbReference>
<feature type="domain" description="AMP-dependent synthetase/ligase" evidence="3">
    <location>
        <begin position="15"/>
        <end position="365"/>
    </location>
</feature>
<organism evidence="5 6">
    <name type="scientific">Ruminiclostridium cellobioparum subsp. termitidis CT1112</name>
    <dbReference type="NCBI Taxonomy" id="1195236"/>
    <lineage>
        <taxon>Bacteria</taxon>
        <taxon>Bacillati</taxon>
        <taxon>Bacillota</taxon>
        <taxon>Clostridia</taxon>
        <taxon>Eubacteriales</taxon>
        <taxon>Oscillospiraceae</taxon>
        <taxon>Ruminiclostridium</taxon>
    </lineage>
</organism>
<keyword evidence="6" id="KW-1185">Reference proteome</keyword>
<dbReference type="Gene3D" id="3.30.300.30">
    <property type="match status" value="1"/>
</dbReference>
<dbReference type="InterPro" id="IPR045851">
    <property type="entry name" value="AMP-bd_C_sf"/>
</dbReference>
<dbReference type="Pfam" id="PF00501">
    <property type="entry name" value="AMP-binding"/>
    <property type="match status" value="1"/>
</dbReference>
<dbReference type="GO" id="GO:0004467">
    <property type="term" value="F:long-chain fatty acid-CoA ligase activity"/>
    <property type="evidence" value="ECO:0007669"/>
    <property type="project" value="UniProtKB-EC"/>
</dbReference>
<evidence type="ECO:0000313" key="5">
    <source>
        <dbReference type="EMBL" id="EMS70595.1"/>
    </source>
</evidence>
<dbReference type="Pfam" id="PF13193">
    <property type="entry name" value="AMP-binding_C"/>
    <property type="match status" value="1"/>
</dbReference>
<evidence type="ECO:0000256" key="2">
    <source>
        <dbReference type="ARBA" id="ARBA00022598"/>
    </source>
</evidence>
<dbReference type="GO" id="GO:0031956">
    <property type="term" value="F:medium-chain fatty acid-CoA ligase activity"/>
    <property type="evidence" value="ECO:0007669"/>
    <property type="project" value="TreeGrafter"/>
</dbReference>
<dbReference type="PANTHER" id="PTHR43201:SF5">
    <property type="entry name" value="MEDIUM-CHAIN ACYL-COA LIGASE ACSF2, MITOCHONDRIAL"/>
    <property type="match status" value="1"/>
</dbReference>
<proteinExistence type="inferred from homology"/>
<evidence type="ECO:0000259" key="4">
    <source>
        <dbReference type="Pfam" id="PF13193"/>
    </source>
</evidence>
<dbReference type="PANTHER" id="PTHR43201">
    <property type="entry name" value="ACYL-COA SYNTHETASE"/>
    <property type="match status" value="1"/>
</dbReference>
<evidence type="ECO:0000259" key="3">
    <source>
        <dbReference type="Pfam" id="PF00501"/>
    </source>
</evidence>
<dbReference type="eggNOG" id="COG0318">
    <property type="taxonomic scope" value="Bacteria"/>
</dbReference>
<dbReference type="PROSITE" id="PS00455">
    <property type="entry name" value="AMP_BINDING"/>
    <property type="match status" value="1"/>
</dbReference>
<dbReference type="InterPro" id="IPR042099">
    <property type="entry name" value="ANL_N_sf"/>
</dbReference>
<protein>
    <submittedName>
        <fullName evidence="5">Acyl-CoA synthetases (AMP-forming)/AMP-acid ligases II</fullName>
        <ecNumber evidence="5">6.2.1.3</ecNumber>
    </submittedName>
</protein>
<comment type="similarity">
    <text evidence="1">Belongs to the ATP-dependent AMP-binding enzyme family.</text>
</comment>
<gene>
    <name evidence="5" type="ORF">CTER_3680</name>
</gene>
<comment type="caution">
    <text evidence="5">The sequence shown here is derived from an EMBL/GenBank/DDBJ whole genome shotgun (WGS) entry which is preliminary data.</text>
</comment>
<dbReference type="RefSeq" id="WP_004628203.1">
    <property type="nucleotide sequence ID" value="NZ_AORV01000052.1"/>
</dbReference>
<dbReference type="PATRIC" id="fig|1195236.3.peg.3898"/>
<dbReference type="EC" id="6.2.1.3" evidence="5"/>
<feature type="domain" description="AMP-binding enzyme C-terminal" evidence="4">
    <location>
        <begin position="416"/>
        <end position="490"/>
    </location>
</feature>